<name>Q9LQW9_ARATH</name>
<dbReference type="Pfam" id="PF08387">
    <property type="entry name" value="FBD"/>
    <property type="match status" value="1"/>
</dbReference>
<sequence>MIIDHNGSLVIDCPSLTDVDLVDVWEDYCLIENMSCLDVADTGFVPNPDTNAINFSLLITFYFQTQNSVDWLEPLMFLLQNSLKLKTLMINENTDFEGLQPSWNQSSSIPTCLSTHLEIFGWKDNGRREDEKQFSDIHSRKLKVFKDSGNLPHSSLQS</sequence>
<accession>Q9LQW9</accession>
<dbReference type="InterPro" id="IPR006566">
    <property type="entry name" value="FBD"/>
</dbReference>
<reference key="1">
    <citation type="journal article" date="2000" name="Nature">
        <title>Sequence and analysis of chromosome 1 of the plant Arabidopsis thaliana.</title>
        <authorList>
            <person name="Theologis A."/>
            <person name="Ecker J.R."/>
            <person name="Palm C.J."/>
            <person name="Federspiel N.A."/>
            <person name="Kaul S."/>
            <person name="White O."/>
            <person name="Alonso J."/>
            <person name="Altafi H."/>
            <person name="Araujo R."/>
            <person name="Bowman C.L."/>
            <person name="Brooks S.Y."/>
            <person name="Buehler E."/>
            <person name="Chan A."/>
            <person name="Chao Q."/>
            <person name="Chen H."/>
            <person name="Cheuk R.F."/>
            <person name="Chin C.W."/>
            <person name="Chung M.K."/>
            <person name="Conn L."/>
            <person name="Conway A.B."/>
            <person name="Conway A.R."/>
            <person name="Creasy T.H."/>
            <person name="Dewar K."/>
            <person name="Dunn P."/>
            <person name="Etgu P."/>
            <person name="Feldblyum T.V."/>
            <person name="Feng J."/>
            <person name="Fong B."/>
            <person name="Fujii C.Y."/>
            <person name="Gill J.E."/>
            <person name="Goldsmith A.D."/>
            <person name="Haas B."/>
            <person name="Hansen N.F."/>
            <person name="Hughes B."/>
            <person name="Huizar L."/>
            <person name="Hunter J.L."/>
            <person name="Jenkins J."/>
            <person name="Johnson-Hopson C."/>
            <person name="Khan S."/>
            <person name="Khaykin E."/>
            <person name="Kim C.J."/>
            <person name="Koo H.L."/>
            <person name="Kremenetskaia I."/>
            <person name="Kurtz D.B."/>
            <person name="Kwan A."/>
            <person name="Lam B."/>
            <person name="Langin-Hooper S."/>
            <person name="Lee A."/>
            <person name="Lee J.M."/>
            <person name="Lenz C.A."/>
            <person name="Li J.H."/>
            <person name="Li Y."/>
            <person name="Lin X."/>
            <person name="Liu S.X."/>
            <person name="Liu Z.A."/>
            <person name="Luros J.S."/>
            <person name="Maiti R."/>
            <person name="Marziali A."/>
            <person name="Militscher J."/>
            <person name="Miranda M."/>
            <person name="Nguyen M."/>
            <person name="Nierman W.C."/>
            <person name="Osborne B.I."/>
            <person name="Pai G."/>
            <person name="Peterson J."/>
            <person name="Pham P.K."/>
            <person name="Rizzo M."/>
            <person name="Rooney T."/>
            <person name="Rowley D."/>
            <person name="Sakano H."/>
            <person name="Salzberg S.L."/>
            <person name="Schwartz J.R."/>
            <person name="Shinn P."/>
            <person name="Southwick A.M."/>
            <person name="Sun H."/>
            <person name="Tallon L.J."/>
            <person name="Tambunga G."/>
            <person name="Toriumi M.J."/>
            <person name="Town C.D."/>
            <person name="Utterback T."/>
            <person name="Van Aken S."/>
            <person name="Vaysberg M."/>
            <person name="Vysotskaia V.S."/>
            <person name="Walker M."/>
            <person name="Wu D."/>
            <person name="Yu G."/>
            <person name="Fraser C.M."/>
            <person name="Venter J.C."/>
            <person name="Davis R.W."/>
        </authorList>
    </citation>
    <scope>NUCLEOTIDE SEQUENCE [LARGE SCALE GENOMIC DNA]</scope>
    <source>
        <strain>cv. Columbia</strain>
    </source>
</reference>
<organism evidence="2">
    <name type="scientific">Arabidopsis thaliana</name>
    <name type="common">Mouse-ear cress</name>
    <dbReference type="NCBI Taxonomy" id="3702"/>
    <lineage>
        <taxon>Eukaryota</taxon>
        <taxon>Viridiplantae</taxon>
        <taxon>Streptophyta</taxon>
        <taxon>Embryophyta</taxon>
        <taxon>Tracheophyta</taxon>
        <taxon>Spermatophyta</taxon>
        <taxon>Magnoliopsida</taxon>
        <taxon>eudicotyledons</taxon>
        <taxon>Gunneridae</taxon>
        <taxon>Pentapetalae</taxon>
        <taxon>rosids</taxon>
        <taxon>malvids</taxon>
        <taxon>Brassicales</taxon>
        <taxon>Brassicaceae</taxon>
        <taxon>Camelineae</taxon>
        <taxon>Arabidopsis</taxon>
    </lineage>
</organism>
<dbReference type="AlphaFoldDB" id="Q9LQW9"/>
<dbReference type="EMBL" id="AC006535">
    <property type="protein sequence ID" value="AAF87037.1"/>
    <property type="molecule type" value="Genomic_DNA"/>
</dbReference>
<reference evidence="2" key="3">
    <citation type="submission" date="2000-07" db="EMBL/GenBank/DDBJ databases">
        <authorList>
            <person name="Cheuk R."/>
            <person name="Shinn P."/>
            <person name="Brooks S."/>
            <person name="Buehler E."/>
            <person name="Chao Q."/>
            <person name="Johnson-Hopson C."/>
            <person name="Khan S."/>
            <person name="Kim C."/>
            <person name="Altafi H."/>
            <person name="Bei B."/>
            <person name="Chin C."/>
            <person name="Chiou J."/>
            <person name="Choi E."/>
            <person name="Conn L."/>
            <person name="Conway A."/>
            <person name="Gonzalez A."/>
            <person name="Hansen N."/>
            <person name="Howing B."/>
            <person name="Koo T."/>
            <person name="Lam B."/>
            <person name="Lee J."/>
            <person name="Lenz C."/>
            <person name="Li J."/>
            <person name="Liu A."/>
            <person name="Liu J."/>
            <person name="Liu S."/>
            <person name="Mukharsky N."/>
            <person name="Nguyen M."/>
            <person name="Palm C."/>
            <person name="Pham P."/>
            <person name="Sakano H."/>
            <person name="Schwartz J."/>
            <person name="Southwick A."/>
            <person name="Thaveri A."/>
            <person name="Toriumi M."/>
            <person name="Vaysberg M."/>
            <person name="Yu G."/>
            <person name="Davis R."/>
            <person name="Federspiel N."/>
            <person name="Theologis A."/>
            <person name="Ecker J."/>
        </authorList>
    </citation>
    <scope>NUCLEOTIDE SEQUENCE</scope>
</reference>
<proteinExistence type="predicted"/>
<evidence type="ECO:0000259" key="1">
    <source>
        <dbReference type="Pfam" id="PF08387"/>
    </source>
</evidence>
<protein>
    <submittedName>
        <fullName evidence="2">T24P13.22</fullName>
    </submittedName>
</protein>
<feature type="domain" description="FBD" evidence="1">
    <location>
        <begin position="105"/>
        <end position="134"/>
    </location>
</feature>
<evidence type="ECO:0000313" key="2">
    <source>
        <dbReference type="EMBL" id="AAF87037.1"/>
    </source>
</evidence>
<dbReference type="PIR" id="G86394">
    <property type="entry name" value="G86394"/>
</dbReference>
<reference evidence="2" key="2">
    <citation type="submission" date="2000-02" db="EMBL/GenBank/DDBJ databases">
        <title>Genomic sequence for Arabidopsis thaliana BAC T24P13 from chromosome I.</title>
        <authorList>
            <person name="Johnson-Hopson C."/>
            <person name="Dunn P."/>
            <person name="Brooks S."/>
            <person name="Buehler E."/>
            <person name="Chao Q."/>
            <person name="Khan S."/>
            <person name="Kim C."/>
            <person name="Shinn P."/>
            <person name="Altafi H."/>
            <person name="Bei Q."/>
            <person name="Chin C."/>
            <person name="Chiou J."/>
            <person name="Choi E."/>
            <person name="Conn L."/>
            <person name="Conway A."/>
            <person name="Gonzales A."/>
            <person name="Hansen N."/>
            <person name="Howing B."/>
            <person name="Koo T."/>
            <person name="Lam B."/>
            <person name="Lee J."/>
            <person name="Lenz C."/>
            <person name="Li J."/>
            <person name="Liu A."/>
            <person name="Liu K."/>
            <person name="Liu S."/>
            <person name="Mukharsky N."/>
            <person name="Nguyen M."/>
            <person name="Palm C."/>
            <person name="Pham P."/>
            <person name="Sakano H."/>
            <person name="Schwartz J."/>
            <person name="Southwick A."/>
            <person name="Thaveri A."/>
            <person name="Toriumi M."/>
            <person name="Vaysberg M."/>
            <person name="Yu G."/>
            <person name="Federspiel N.A."/>
            <person name="Theologis A."/>
            <person name="Ecker J.R."/>
        </authorList>
    </citation>
    <scope>NUCLEOTIDE SEQUENCE</scope>
</reference>